<evidence type="ECO:0000313" key="4">
    <source>
        <dbReference type="Proteomes" id="UP000035900"/>
    </source>
</evidence>
<evidence type="ECO:0000256" key="1">
    <source>
        <dbReference type="SAM" id="MobiDB-lite"/>
    </source>
</evidence>
<dbReference type="PROSITE" id="PS51257">
    <property type="entry name" value="PROKAR_LIPOPROTEIN"/>
    <property type="match status" value="1"/>
</dbReference>
<proteinExistence type="predicted"/>
<evidence type="ECO:0000256" key="2">
    <source>
        <dbReference type="SAM" id="SignalP"/>
    </source>
</evidence>
<feature type="compositionally biased region" description="Basic and acidic residues" evidence="1">
    <location>
        <begin position="44"/>
        <end position="56"/>
    </location>
</feature>
<comment type="caution">
    <text evidence="3">The sequence shown here is derived from an EMBL/GenBank/DDBJ whole genome shotgun (WGS) entry which is preliminary data.</text>
</comment>
<dbReference type="PATRIC" id="fig|1304281.5.peg.860"/>
<evidence type="ECO:0000313" key="3">
    <source>
        <dbReference type="EMBL" id="KMQ72177.1"/>
    </source>
</evidence>
<feature type="compositionally biased region" description="Basic and acidic residues" evidence="1">
    <location>
        <begin position="78"/>
        <end position="87"/>
    </location>
</feature>
<protein>
    <recommendedName>
        <fullName evidence="5">Lipoprotein</fullName>
    </recommendedName>
</protein>
<feature type="signal peptide" evidence="2">
    <location>
        <begin position="1"/>
        <end position="20"/>
    </location>
</feature>
<accession>A0A0J7J1Q1</accession>
<dbReference type="OrthoDB" id="1268712at2"/>
<evidence type="ECO:0008006" key="5">
    <source>
        <dbReference type="Google" id="ProtNLM"/>
    </source>
</evidence>
<dbReference type="EMBL" id="LFNG01000004">
    <property type="protein sequence ID" value="KMQ72177.1"/>
    <property type="molecule type" value="Genomic_DNA"/>
</dbReference>
<feature type="chain" id="PRO_5005289267" description="Lipoprotein" evidence="2">
    <location>
        <begin position="21"/>
        <end position="87"/>
    </location>
</feature>
<gene>
    <name evidence="3" type="ORF">ACM44_03995</name>
</gene>
<reference evidence="3 4" key="1">
    <citation type="journal article" date="2004" name="Int. J. Syst. Evol. Microbiol.">
        <title>Kaistella koreensis gen. nov., sp. nov., a novel member of the Chryseobacterium-Bergeyella-Riemerella branch.</title>
        <authorList>
            <person name="Kim M.K."/>
            <person name="Im W.T."/>
            <person name="Shin Y.K."/>
            <person name="Lim J.H."/>
            <person name="Kim S.H."/>
            <person name="Lee B.C."/>
            <person name="Park M.Y."/>
            <person name="Lee K.Y."/>
            <person name="Lee S.T."/>
        </authorList>
    </citation>
    <scope>NUCLEOTIDE SEQUENCE [LARGE SCALE GENOMIC DNA]</scope>
    <source>
        <strain evidence="3 4">CCUG 49689</strain>
    </source>
</reference>
<feature type="compositionally biased region" description="Low complexity" evidence="1">
    <location>
        <begin position="19"/>
        <end position="31"/>
    </location>
</feature>
<dbReference type="Proteomes" id="UP000035900">
    <property type="component" value="Unassembled WGS sequence"/>
</dbReference>
<dbReference type="AlphaFoldDB" id="A0A0J7J1Q1"/>
<keyword evidence="2" id="KW-0732">Signal</keyword>
<name>A0A0J7J1Q1_9FLAO</name>
<sequence>MKKSFIIAAFAALAFTACNNSEKSSSDNSNSEQELTAPAVNQDSIDKAHGHSHDPAGNHTPADSTDKSAAQPKVNQDSIDKAHGHKH</sequence>
<keyword evidence="4" id="KW-1185">Reference proteome</keyword>
<organism evidence="3 4">
    <name type="scientific">Chryseobacterium koreense CCUG 49689</name>
    <dbReference type="NCBI Taxonomy" id="1304281"/>
    <lineage>
        <taxon>Bacteria</taxon>
        <taxon>Pseudomonadati</taxon>
        <taxon>Bacteroidota</taxon>
        <taxon>Flavobacteriia</taxon>
        <taxon>Flavobacteriales</taxon>
        <taxon>Weeksellaceae</taxon>
        <taxon>Chryseobacterium group</taxon>
        <taxon>Chryseobacterium</taxon>
    </lineage>
</organism>
<dbReference type="STRING" id="1304281.ACM44_03995"/>
<dbReference type="RefSeq" id="WP_024567740.1">
    <property type="nucleotide sequence ID" value="NZ_LFNG01000004.1"/>
</dbReference>
<feature type="region of interest" description="Disordered" evidence="1">
    <location>
        <begin position="19"/>
        <end position="87"/>
    </location>
</feature>